<evidence type="ECO:0000256" key="3">
    <source>
        <dbReference type="ARBA" id="ARBA00022777"/>
    </source>
</evidence>
<dbReference type="InterPro" id="IPR006259">
    <property type="entry name" value="Adenyl_kin_sub"/>
</dbReference>
<dbReference type="AlphaFoldDB" id="A0AAV9Y042"/>
<organism evidence="6 7">
    <name type="scientific">Cryptosporidium xiaoi</name>
    <dbReference type="NCBI Taxonomy" id="659607"/>
    <lineage>
        <taxon>Eukaryota</taxon>
        <taxon>Sar</taxon>
        <taxon>Alveolata</taxon>
        <taxon>Apicomplexa</taxon>
        <taxon>Conoidasida</taxon>
        <taxon>Coccidia</taxon>
        <taxon>Eucoccidiorida</taxon>
        <taxon>Eimeriorina</taxon>
        <taxon>Cryptosporidiidae</taxon>
        <taxon>Cryptosporidium</taxon>
    </lineage>
</organism>
<dbReference type="GO" id="GO:0004017">
    <property type="term" value="F:AMP kinase activity"/>
    <property type="evidence" value="ECO:0007669"/>
    <property type="project" value="InterPro"/>
</dbReference>
<dbReference type="FunFam" id="3.40.50.300:FF:000106">
    <property type="entry name" value="Adenylate kinase mitochondrial"/>
    <property type="match status" value="1"/>
</dbReference>
<comment type="caution">
    <text evidence="6">The sequence shown here is derived from an EMBL/GenBank/DDBJ whole genome shotgun (WGS) entry which is preliminary data.</text>
</comment>
<dbReference type="PRINTS" id="PR00094">
    <property type="entry name" value="ADENYLTKNASE"/>
</dbReference>
<dbReference type="Pfam" id="PF00406">
    <property type="entry name" value="ADK"/>
    <property type="match status" value="1"/>
</dbReference>
<dbReference type="InterPro" id="IPR033690">
    <property type="entry name" value="Adenylat_kinase_CS"/>
</dbReference>
<proteinExistence type="inferred from homology"/>
<accession>A0AAV9Y042</accession>
<comment type="similarity">
    <text evidence="4">Belongs to the adenylate kinase family.</text>
</comment>
<evidence type="ECO:0000259" key="5">
    <source>
        <dbReference type="Pfam" id="PF05191"/>
    </source>
</evidence>
<evidence type="ECO:0000313" key="7">
    <source>
        <dbReference type="Proteomes" id="UP001311799"/>
    </source>
</evidence>
<dbReference type="Gene3D" id="3.40.50.300">
    <property type="entry name" value="P-loop containing nucleotide triphosphate hydrolases"/>
    <property type="match status" value="1"/>
</dbReference>
<dbReference type="NCBIfam" id="TIGR01351">
    <property type="entry name" value="adk"/>
    <property type="match status" value="1"/>
</dbReference>
<evidence type="ECO:0000256" key="4">
    <source>
        <dbReference type="RuleBase" id="RU003330"/>
    </source>
</evidence>
<dbReference type="Proteomes" id="UP001311799">
    <property type="component" value="Unassembled WGS sequence"/>
</dbReference>
<dbReference type="InterPro" id="IPR027417">
    <property type="entry name" value="P-loop_NTPase"/>
</dbReference>
<dbReference type="PANTHER" id="PTHR23359">
    <property type="entry name" value="NUCLEOTIDE KINASE"/>
    <property type="match status" value="1"/>
</dbReference>
<dbReference type="HAMAP" id="MF_00235">
    <property type="entry name" value="Adenylate_kinase_Adk"/>
    <property type="match status" value="1"/>
</dbReference>
<sequence length="220" mass="24638">MSSQKKHNLIIIGAPGSGKGTQCEFIKKEYNLAHLSTGDMLREAIKMETKIGLEAKSIISSGNIVGDDIVLGLVKDKFDSGICSNGFILDGFPRTIPQADGLLDILRERKDNLTCVIYLVIDDSEIIERIAGRRTHPSSGRTYHVKFNPPKKDGFDDVTGEPLIQREDDNPESVKVRLDIFHKQTSPLVEYYEKMGILKRVDANLSPKEVTEEIRRILDN</sequence>
<evidence type="ECO:0000313" key="6">
    <source>
        <dbReference type="EMBL" id="KAK6590301.1"/>
    </source>
</evidence>
<dbReference type="NCBIfam" id="NF001380">
    <property type="entry name" value="PRK00279.1-2"/>
    <property type="match status" value="1"/>
</dbReference>
<evidence type="ECO:0000256" key="2">
    <source>
        <dbReference type="ARBA" id="ARBA00022741"/>
    </source>
</evidence>
<dbReference type="NCBIfam" id="NF001381">
    <property type="entry name" value="PRK00279.1-3"/>
    <property type="match status" value="1"/>
</dbReference>
<evidence type="ECO:0000256" key="1">
    <source>
        <dbReference type="ARBA" id="ARBA00022679"/>
    </source>
</evidence>
<dbReference type="InterPro" id="IPR000850">
    <property type="entry name" value="Adenylat/UMP-CMP_kin"/>
</dbReference>
<dbReference type="Pfam" id="PF05191">
    <property type="entry name" value="ADK_lid"/>
    <property type="match status" value="1"/>
</dbReference>
<dbReference type="CDD" id="cd01428">
    <property type="entry name" value="ADK"/>
    <property type="match status" value="1"/>
</dbReference>
<dbReference type="GO" id="GO:0005524">
    <property type="term" value="F:ATP binding"/>
    <property type="evidence" value="ECO:0007669"/>
    <property type="project" value="InterPro"/>
</dbReference>
<gene>
    <name evidence="6" type="ORF">RS030_162529</name>
</gene>
<dbReference type="SUPFAM" id="SSF52540">
    <property type="entry name" value="P-loop containing nucleoside triphosphate hydrolases"/>
    <property type="match status" value="1"/>
</dbReference>
<protein>
    <submittedName>
        <fullName evidence="6">Type 2 adenylate kinase</fullName>
    </submittedName>
</protein>
<dbReference type="PROSITE" id="PS00113">
    <property type="entry name" value="ADENYLATE_KINASE"/>
    <property type="match status" value="1"/>
</dbReference>
<keyword evidence="1 4" id="KW-0808">Transferase</keyword>
<feature type="domain" description="Adenylate kinase active site lid" evidence="5">
    <location>
        <begin position="133"/>
        <end position="168"/>
    </location>
</feature>
<dbReference type="EMBL" id="JAWDEY010000007">
    <property type="protein sequence ID" value="KAK6590301.1"/>
    <property type="molecule type" value="Genomic_DNA"/>
</dbReference>
<dbReference type="NCBIfam" id="NF011100">
    <property type="entry name" value="PRK14527.1"/>
    <property type="match status" value="1"/>
</dbReference>
<keyword evidence="7" id="KW-1185">Reference proteome</keyword>
<keyword evidence="3 4" id="KW-0418">Kinase</keyword>
<name>A0AAV9Y042_9CRYT</name>
<dbReference type="InterPro" id="IPR007862">
    <property type="entry name" value="Adenylate_kinase_lid-dom"/>
</dbReference>
<keyword evidence="2" id="KW-0547">Nucleotide-binding</keyword>
<reference evidence="6 7" key="1">
    <citation type="submission" date="2023-10" db="EMBL/GenBank/DDBJ databases">
        <title>Comparative genomics analysis reveals potential genetic determinants of host preference in Cryptosporidium xiaoi.</title>
        <authorList>
            <person name="Xiao L."/>
            <person name="Li J."/>
        </authorList>
    </citation>
    <scope>NUCLEOTIDE SEQUENCE [LARGE SCALE GENOMIC DNA]</scope>
    <source>
        <strain evidence="6 7">52996</strain>
    </source>
</reference>